<organism evidence="2 3">
    <name type="scientific">Pseudomonas peradeniyensis</name>
    <dbReference type="NCBI Taxonomy" id="2745488"/>
    <lineage>
        <taxon>Bacteria</taxon>
        <taxon>Pseudomonadati</taxon>
        <taxon>Pseudomonadota</taxon>
        <taxon>Gammaproteobacteria</taxon>
        <taxon>Pseudomonadales</taxon>
        <taxon>Pseudomonadaceae</taxon>
        <taxon>Pseudomonas</taxon>
    </lineage>
</organism>
<accession>A0ABT2VEF5</accession>
<sequence length="303" mass="33557">MADSEGFSRLAVASSKVRGERRSLLEKFEVFEKRLVELTEGLGGSGSSTYTTLSTWDDPVSGFSGGITAWLYFDGLNLRINTEPYCDNGQEFECRTHALQDAELSWLARLSMPAFLESLLSCITRNLEAQHEAFSSANEWLAKFVAQEKVAIDEDLAHRLEQTPNFLESWMRARAVVESDPEESITRSNSHLETVLKGCLRRLGDSGYEKMPIEKLTSRIKNIFRDSGAPSASALDTLTGIGTILHSIGTVRNSHSTAHGKNEGYLPPSMDTAQLINHLSGIGSIYIIKQTEKILSETNRPPK</sequence>
<dbReference type="EMBL" id="JAOSLA010000031">
    <property type="protein sequence ID" value="MCU7239988.1"/>
    <property type="molecule type" value="Genomic_DNA"/>
</dbReference>
<dbReference type="Proteomes" id="UP001139994">
    <property type="component" value="Unassembled WGS sequence"/>
</dbReference>
<reference evidence="2" key="3">
    <citation type="journal article" date="2023" name="mSystems">
        <title>Charting the Lipopeptidome of Nonpathogenic Pseudomonas.</title>
        <authorList>
            <person name="Cesa-Luna C."/>
            <person name="Geudens N."/>
            <person name="Girard L."/>
            <person name="De Roo V."/>
            <person name="Maklad H.R."/>
            <person name="Martins J.C."/>
            <person name="Hofte M."/>
            <person name="De Mot R."/>
        </authorList>
    </citation>
    <scope>NUCLEOTIDE SEQUENCE</scope>
    <source>
        <strain evidence="2">COR51</strain>
    </source>
</reference>
<dbReference type="InterPro" id="IPR026001">
    <property type="entry name" value="Abi-like_C"/>
</dbReference>
<proteinExistence type="predicted"/>
<reference evidence="2" key="2">
    <citation type="submission" date="2022-09" db="EMBL/GenBank/DDBJ databases">
        <authorList>
            <person name="Cesa-Luna C."/>
            <person name="Girard L."/>
            <person name="Lood C."/>
            <person name="Hofte M."/>
            <person name="De Mot R."/>
        </authorList>
    </citation>
    <scope>NUCLEOTIDE SEQUENCE</scope>
    <source>
        <strain evidence="2">COR51</strain>
    </source>
</reference>
<reference evidence="2" key="1">
    <citation type="journal article" date="2022" name="Microbiol. Spectr.">
        <title>An Nuclear Magnetic Resonance Fingerprint Matching Approach for the Identification and Structural Re-Evaluation of Pseudomonas Lipopeptides.</title>
        <authorList>
            <person name="De Roo V."/>
            <person name="Verleysen Y."/>
            <person name="Kovacs B."/>
            <person name="De Vleeschouwer M."/>
            <person name="Muangkaew P."/>
            <person name="Girard L."/>
            <person name="Hofte M."/>
            <person name="De Mot R."/>
            <person name="Madder A."/>
            <person name="Geudens N."/>
            <person name="Martins J.C."/>
        </authorList>
    </citation>
    <scope>NUCLEOTIDE SEQUENCE</scope>
    <source>
        <strain evidence="2">COR51</strain>
    </source>
</reference>
<keyword evidence="3" id="KW-1185">Reference proteome</keyword>
<evidence type="ECO:0000313" key="3">
    <source>
        <dbReference type="Proteomes" id="UP001139994"/>
    </source>
</evidence>
<comment type="caution">
    <text evidence="2">The sequence shown here is derived from an EMBL/GenBank/DDBJ whole genome shotgun (WGS) entry which is preliminary data.</text>
</comment>
<evidence type="ECO:0000259" key="1">
    <source>
        <dbReference type="Pfam" id="PF14355"/>
    </source>
</evidence>
<evidence type="ECO:0000313" key="2">
    <source>
        <dbReference type="EMBL" id="MCU7239988.1"/>
    </source>
</evidence>
<dbReference type="RefSeq" id="WP_262952262.1">
    <property type="nucleotide sequence ID" value="NZ_JAOSLA010000031.1"/>
</dbReference>
<feature type="domain" description="Abortive infection protein-like C-terminal" evidence="1">
    <location>
        <begin position="235"/>
        <end position="284"/>
    </location>
</feature>
<protein>
    <submittedName>
        <fullName evidence="2">Abortive infection family protein</fullName>
    </submittedName>
</protein>
<name>A0ABT2VEF5_9PSED</name>
<gene>
    <name evidence="2" type="ORF">OC929_18205</name>
</gene>
<dbReference type="Pfam" id="PF14355">
    <property type="entry name" value="Abi_C"/>
    <property type="match status" value="1"/>
</dbReference>